<organism evidence="1">
    <name type="scientific">Pedococcus sp. KACC 23699</name>
    <dbReference type="NCBI Taxonomy" id="3149228"/>
    <lineage>
        <taxon>Bacteria</taxon>
        <taxon>Bacillati</taxon>
        <taxon>Actinomycetota</taxon>
        <taxon>Actinomycetes</taxon>
        <taxon>Micrococcales</taxon>
        <taxon>Intrasporangiaceae</taxon>
        <taxon>Pedococcus</taxon>
    </lineage>
</organism>
<sequence length="153" mass="17456">MYAAFVEPARRTSWEVPQFEDYRQVGIGVTEAQQWFAASIIPEDVLRFRKMHMTVEEALSWGLRADMVERFKALRFTKTEARKWALAPIWPDHAVIWRHAGYTPAEAAELVAAAADPADALVWMLMVESPEEAIDLKRQGCAPFPILDRVDPD</sequence>
<evidence type="ECO:0000313" key="1">
    <source>
        <dbReference type="EMBL" id="XBO44259.1"/>
    </source>
</evidence>
<name>A0AAU7JWK3_9MICO</name>
<reference evidence="1" key="1">
    <citation type="submission" date="2024-05" db="EMBL/GenBank/DDBJ databases">
        <authorList>
            <person name="Kim S."/>
            <person name="Heo J."/>
            <person name="Choi H."/>
            <person name="Choi Y."/>
            <person name="Kwon S.-W."/>
            <person name="Kim Y."/>
        </authorList>
    </citation>
    <scope>NUCLEOTIDE SEQUENCE</scope>
    <source>
        <strain evidence="1">KACC 23699</strain>
    </source>
</reference>
<dbReference type="EMBL" id="CP157483">
    <property type="protein sequence ID" value="XBO44259.1"/>
    <property type="molecule type" value="Genomic_DNA"/>
</dbReference>
<protein>
    <submittedName>
        <fullName evidence="1">Uncharacterized protein</fullName>
    </submittedName>
</protein>
<dbReference type="RefSeq" id="WP_406831749.1">
    <property type="nucleotide sequence ID" value="NZ_CP157483.1"/>
</dbReference>
<gene>
    <name evidence="1" type="ORF">ABEG17_02730</name>
</gene>
<dbReference type="AlphaFoldDB" id="A0AAU7JWK3"/>
<accession>A0AAU7JWK3</accession>
<proteinExistence type="predicted"/>